<reference evidence="6 7" key="1">
    <citation type="submission" date="2023-04" db="EMBL/GenBank/DDBJ databases">
        <title>Genome of Basidiobolus ranarum AG-B5.</title>
        <authorList>
            <person name="Stajich J.E."/>
            <person name="Carter-House D."/>
            <person name="Gryganskyi A."/>
        </authorList>
    </citation>
    <scope>NUCLEOTIDE SEQUENCE [LARGE SCALE GENOMIC DNA]</scope>
    <source>
        <strain evidence="6 7">AG-B5</strain>
    </source>
</reference>
<evidence type="ECO:0000256" key="3">
    <source>
        <dbReference type="ARBA" id="ARBA00023242"/>
    </source>
</evidence>
<evidence type="ECO:0000259" key="5">
    <source>
        <dbReference type="Pfam" id="PF04825"/>
    </source>
</evidence>
<dbReference type="Pfam" id="PF04824">
    <property type="entry name" value="Rad21_Rec8"/>
    <property type="match status" value="1"/>
</dbReference>
<feature type="domain" description="Rad21/Rec8-like protein C-terminal eukaryotic" evidence="4">
    <location>
        <begin position="474"/>
        <end position="518"/>
    </location>
</feature>
<dbReference type="InterPro" id="IPR039781">
    <property type="entry name" value="Rad21/Rec8-like"/>
</dbReference>
<protein>
    <submittedName>
        <fullName evidence="6">Sister chromatid cohesion protein 1, variant 2</fullName>
    </submittedName>
</protein>
<dbReference type="PANTHER" id="PTHR12585">
    <property type="entry name" value="SCC1 / RAD21 FAMILY MEMBER"/>
    <property type="match status" value="1"/>
</dbReference>
<evidence type="ECO:0000259" key="4">
    <source>
        <dbReference type="Pfam" id="PF04824"/>
    </source>
</evidence>
<comment type="caution">
    <text evidence="6">The sequence shown here is derived from an EMBL/GenBank/DDBJ whole genome shotgun (WGS) entry which is preliminary data.</text>
</comment>
<evidence type="ECO:0000313" key="6">
    <source>
        <dbReference type="EMBL" id="KAK9710514.1"/>
    </source>
</evidence>
<evidence type="ECO:0000313" key="7">
    <source>
        <dbReference type="Proteomes" id="UP001479436"/>
    </source>
</evidence>
<keyword evidence="3" id="KW-0539">Nucleus</keyword>
<organism evidence="6 7">
    <name type="scientific">Basidiobolus ranarum</name>
    <dbReference type="NCBI Taxonomy" id="34480"/>
    <lineage>
        <taxon>Eukaryota</taxon>
        <taxon>Fungi</taxon>
        <taxon>Fungi incertae sedis</taxon>
        <taxon>Zoopagomycota</taxon>
        <taxon>Entomophthoromycotina</taxon>
        <taxon>Basidiobolomycetes</taxon>
        <taxon>Basidiobolales</taxon>
        <taxon>Basidiobolaceae</taxon>
        <taxon>Basidiobolus</taxon>
    </lineage>
</organism>
<keyword evidence="7" id="KW-1185">Reference proteome</keyword>
<comment type="subcellular location">
    <subcellularLocation>
        <location evidence="1">Nucleus</location>
    </subcellularLocation>
</comment>
<dbReference type="SUPFAM" id="SSF46785">
    <property type="entry name" value="Winged helix' DNA-binding domain"/>
    <property type="match status" value="1"/>
</dbReference>
<dbReference type="InterPro" id="IPR036390">
    <property type="entry name" value="WH_DNA-bd_sf"/>
</dbReference>
<dbReference type="Gene3D" id="1.10.10.580">
    <property type="entry name" value="Structural maintenance of chromosome 1. Chain E"/>
    <property type="match status" value="1"/>
</dbReference>
<feature type="domain" description="Rad21/Rec8-like protein N-terminal" evidence="5">
    <location>
        <begin position="1"/>
        <end position="50"/>
    </location>
</feature>
<dbReference type="PANTHER" id="PTHR12585:SF69">
    <property type="entry name" value="FI11703P"/>
    <property type="match status" value="1"/>
</dbReference>
<dbReference type="InterPro" id="IPR023093">
    <property type="entry name" value="ScpA-like_C"/>
</dbReference>
<dbReference type="CDD" id="cd21788">
    <property type="entry name" value="Rad21_Rec8_M_SpRad21p-like"/>
    <property type="match status" value="1"/>
</dbReference>
<evidence type="ECO:0000256" key="1">
    <source>
        <dbReference type="ARBA" id="ARBA00004123"/>
    </source>
</evidence>
<dbReference type="Pfam" id="PF04825">
    <property type="entry name" value="Rad21_Rec8_N"/>
    <property type="match status" value="1"/>
</dbReference>
<gene>
    <name evidence="6" type="primary">MCD1_2</name>
    <name evidence="6" type="ORF">K7432_008375</name>
</gene>
<comment type="similarity">
    <text evidence="2">Belongs to the rad21 family.</text>
</comment>
<evidence type="ECO:0000256" key="2">
    <source>
        <dbReference type="ARBA" id="ARBA00009870"/>
    </source>
</evidence>
<dbReference type="Proteomes" id="UP001479436">
    <property type="component" value="Unassembled WGS sequence"/>
</dbReference>
<proteinExistence type="inferred from homology"/>
<dbReference type="InterPro" id="IPR006910">
    <property type="entry name" value="Rad21_Rec8_N"/>
</dbReference>
<sequence length="527" mass="58806">MALRLSGQLLLGVVRIYSRKARYLLEDCNEALVKIKMAFRPGMVDMPSEQAIASFNTITLADNITEFDILLPDADFNIQNWESLEAPNQDSQIVSRPQDITLQEGLGATTIDVGLERDDLFGQGFEVEEGRELDLGLEDDFRPVPLGDESMDIEVGRDAQPELSFSIDGPGDITLDEGKLGMEPLGELPEFSFEAKPNEENLFDDMDLGLDRPQEPAIVEPSTEVPHEDQEQTMLEAPAMVAPARIVARQSRKRKLIVDQVIELPSDHISGQLRDTSDITQAEAYLPVSKKMMRLKQIQDEGAQYYLSLNGPQNMLSELQGLFSRTLVNDQQIVPETEAFGFEMEEELMPSIPLEEPTVTDFAEPEPIIEEIFPEMEEPISMLPEEVFQEAVPEVPGSPMPLMEDKEQTIISEQFSGGLGRSEMFDAEEIEEPEAGTDAAFSKSTVKAMHLLRSEIQKAADPGMEKSTNLKYKNIAGNATRTDAVKLFFELLVLSTKNVVKVKQDEPYGDIDITLKDKLFENTTIIA</sequence>
<name>A0ABR2VYP9_9FUNG</name>
<dbReference type="EMBL" id="JASJQH010007337">
    <property type="protein sequence ID" value="KAK9710514.1"/>
    <property type="molecule type" value="Genomic_DNA"/>
</dbReference>
<accession>A0ABR2VYP9</accession>
<dbReference type="InterPro" id="IPR006909">
    <property type="entry name" value="Rad21/Rec8_C_eu"/>
</dbReference>